<feature type="transmembrane region" description="Helical" evidence="6">
    <location>
        <begin position="310"/>
        <end position="336"/>
    </location>
</feature>
<dbReference type="Proteomes" id="UP001153069">
    <property type="component" value="Unassembled WGS sequence"/>
</dbReference>
<dbReference type="EMBL" id="CAICTM010000404">
    <property type="protein sequence ID" value="CAB9509775.1"/>
    <property type="molecule type" value="Genomic_DNA"/>
</dbReference>
<keyword evidence="3 6" id="KW-1133">Transmembrane helix</keyword>
<dbReference type="Pfam" id="PF01490">
    <property type="entry name" value="Aa_trans"/>
    <property type="match status" value="2"/>
</dbReference>
<evidence type="ECO:0000313" key="9">
    <source>
        <dbReference type="Proteomes" id="UP001153069"/>
    </source>
</evidence>
<dbReference type="PANTHER" id="PTHR22950">
    <property type="entry name" value="AMINO ACID TRANSPORTER"/>
    <property type="match status" value="1"/>
</dbReference>
<dbReference type="OrthoDB" id="191198at2759"/>
<dbReference type="InterPro" id="IPR013057">
    <property type="entry name" value="AA_transpt_TM"/>
</dbReference>
<dbReference type="GO" id="GO:0015179">
    <property type="term" value="F:L-amino acid transmembrane transporter activity"/>
    <property type="evidence" value="ECO:0007669"/>
    <property type="project" value="TreeGrafter"/>
</dbReference>
<feature type="transmembrane region" description="Helical" evidence="6">
    <location>
        <begin position="280"/>
        <end position="298"/>
    </location>
</feature>
<feature type="transmembrane region" description="Helical" evidence="6">
    <location>
        <begin position="218"/>
        <end position="237"/>
    </location>
</feature>
<dbReference type="AlphaFoldDB" id="A0A9N8DWU2"/>
<comment type="subcellular location">
    <subcellularLocation>
        <location evidence="1">Membrane</location>
        <topology evidence="1">Multi-pass membrane protein</topology>
    </subcellularLocation>
</comment>
<evidence type="ECO:0000256" key="2">
    <source>
        <dbReference type="ARBA" id="ARBA00022692"/>
    </source>
</evidence>
<proteinExistence type="predicted"/>
<feature type="transmembrane region" description="Helical" evidence="6">
    <location>
        <begin position="431"/>
        <end position="455"/>
    </location>
</feature>
<feature type="transmembrane region" description="Helical" evidence="6">
    <location>
        <begin position="185"/>
        <end position="206"/>
    </location>
</feature>
<feature type="domain" description="Amino acid transporter transmembrane" evidence="7">
    <location>
        <begin position="21"/>
        <end position="80"/>
    </location>
</feature>
<keyword evidence="9" id="KW-1185">Reference proteome</keyword>
<evidence type="ECO:0000256" key="5">
    <source>
        <dbReference type="SAM" id="MobiDB-lite"/>
    </source>
</evidence>
<feature type="domain" description="Amino acid transporter transmembrane" evidence="7">
    <location>
        <begin position="143"/>
        <end position="494"/>
    </location>
</feature>
<feature type="transmembrane region" description="Helical" evidence="6">
    <location>
        <begin position="475"/>
        <end position="498"/>
    </location>
</feature>
<gene>
    <name evidence="8" type="ORF">SEMRO_405_G136040.1</name>
</gene>
<accession>A0A9N8DWU2</accession>
<feature type="region of interest" description="Disordered" evidence="5">
    <location>
        <begin position="1"/>
        <end position="21"/>
    </location>
</feature>
<keyword evidence="4 6" id="KW-0472">Membrane</keyword>
<organism evidence="8 9">
    <name type="scientific">Seminavis robusta</name>
    <dbReference type="NCBI Taxonomy" id="568900"/>
    <lineage>
        <taxon>Eukaryota</taxon>
        <taxon>Sar</taxon>
        <taxon>Stramenopiles</taxon>
        <taxon>Ochrophyta</taxon>
        <taxon>Bacillariophyta</taxon>
        <taxon>Bacillariophyceae</taxon>
        <taxon>Bacillariophycidae</taxon>
        <taxon>Naviculales</taxon>
        <taxon>Naviculaceae</taxon>
        <taxon>Seminavis</taxon>
    </lineage>
</organism>
<keyword evidence="2 6" id="KW-0812">Transmembrane</keyword>
<evidence type="ECO:0000259" key="7">
    <source>
        <dbReference type="Pfam" id="PF01490"/>
    </source>
</evidence>
<protein>
    <recommendedName>
        <fullName evidence="7">Amino acid transporter transmembrane domain-containing protein</fullName>
    </recommendedName>
</protein>
<name>A0A9N8DWU2_9STRA</name>
<feature type="transmembrane region" description="Helical" evidence="6">
    <location>
        <begin position="144"/>
        <end position="173"/>
    </location>
</feature>
<feature type="transmembrane region" description="Helical" evidence="6">
    <location>
        <begin position="408"/>
        <end position="425"/>
    </location>
</feature>
<sequence length="502" mass="54583">MCSESKDPLPEQDDTSPQHHDASVAHTVINMAKTCMGTGCLALAFAAQQGGILLHIFGLLGLGIWNVVTVHKLCQCHSIVLALKEKATEMEVDEEARLLHSSSTATSTVYDSLEVPPKTITASRKEHQLTKNEPPKGMTTLVQLAWYALGPWGAHLLDVIMVLYLIGVIVTYLNAMRSFLGDTPFTTGMGSVDSFLLVAIMGPLSVVPHTGHLAKASAMGLLVLVATFVVIAWYGFFVENDDNSQTWHVLASDSPMMENINTTAQDSGSFWWPRAGMGGVSQWFGICVFGFGITPLAFSFRQAMQEPQQLVPATSWAMTLVALSYILLGVGLLIPFPNIQGDVLHELPSVGWIPTLTRISMVLVVLVTAPLLIVPCGELVEGKIASFWHHDDDDDEWTFHKTPWWLKATVRWSICLLCAAISSFVPGFVNVLSFVGCCCVAVVGFCVPPFLHLILSVRFGLPRGSLSARSLACSIAMDTALLVWGFLATVVSTVYTFWELSA</sequence>
<evidence type="ECO:0000256" key="6">
    <source>
        <dbReference type="SAM" id="Phobius"/>
    </source>
</evidence>
<reference evidence="8" key="1">
    <citation type="submission" date="2020-06" db="EMBL/GenBank/DDBJ databases">
        <authorList>
            <consortium name="Plant Systems Biology data submission"/>
        </authorList>
    </citation>
    <scope>NUCLEOTIDE SEQUENCE</scope>
    <source>
        <strain evidence="8">D6</strain>
    </source>
</reference>
<evidence type="ECO:0000256" key="3">
    <source>
        <dbReference type="ARBA" id="ARBA00022989"/>
    </source>
</evidence>
<evidence type="ECO:0000313" key="8">
    <source>
        <dbReference type="EMBL" id="CAB9509775.1"/>
    </source>
</evidence>
<comment type="caution">
    <text evidence="8">The sequence shown here is derived from an EMBL/GenBank/DDBJ whole genome shotgun (WGS) entry which is preliminary data.</text>
</comment>
<dbReference type="GO" id="GO:0016020">
    <property type="term" value="C:membrane"/>
    <property type="evidence" value="ECO:0007669"/>
    <property type="project" value="UniProtKB-SubCell"/>
</dbReference>
<evidence type="ECO:0000256" key="4">
    <source>
        <dbReference type="ARBA" id="ARBA00023136"/>
    </source>
</evidence>
<evidence type="ECO:0000256" key="1">
    <source>
        <dbReference type="ARBA" id="ARBA00004141"/>
    </source>
</evidence>